<evidence type="ECO:0000313" key="2">
    <source>
        <dbReference type="EMBL" id="RJQ88473.1"/>
    </source>
</evidence>
<accession>A0A419I8J0</accession>
<reference evidence="2 3" key="1">
    <citation type="submission" date="2018-09" db="EMBL/GenBank/DDBJ databases">
        <title>YIM PH 21725 draft genome.</title>
        <authorList>
            <person name="Miao C."/>
        </authorList>
    </citation>
    <scope>NUCLEOTIDE SEQUENCE [LARGE SCALE GENOMIC DNA]</scope>
    <source>
        <strain evidence="3">YIM PH21725</strain>
    </source>
</reference>
<proteinExistence type="predicted"/>
<feature type="region of interest" description="Disordered" evidence="1">
    <location>
        <begin position="29"/>
        <end position="49"/>
    </location>
</feature>
<comment type="caution">
    <text evidence="2">The sequence shown here is derived from an EMBL/GenBank/DDBJ whole genome shotgun (WGS) entry which is preliminary data.</text>
</comment>
<gene>
    <name evidence="2" type="ORF">D5S19_06960</name>
</gene>
<protein>
    <submittedName>
        <fullName evidence="2">Uncharacterized protein</fullName>
    </submittedName>
</protein>
<organism evidence="2 3">
    <name type="scientific">Amycolatopsis panacis</name>
    <dbReference type="NCBI Taxonomy" id="2340917"/>
    <lineage>
        <taxon>Bacteria</taxon>
        <taxon>Bacillati</taxon>
        <taxon>Actinomycetota</taxon>
        <taxon>Actinomycetes</taxon>
        <taxon>Pseudonocardiales</taxon>
        <taxon>Pseudonocardiaceae</taxon>
        <taxon>Amycolatopsis</taxon>
    </lineage>
</organism>
<sequence length="77" mass="8234">MRAPKRIESEPVTATVSVDVTAAQAARLGLRKPAAPPDEETTAPEKPYSLPSFLGMFELPADASERVKDVVRGRADA</sequence>
<keyword evidence="3" id="KW-1185">Reference proteome</keyword>
<evidence type="ECO:0000313" key="3">
    <source>
        <dbReference type="Proteomes" id="UP000285112"/>
    </source>
</evidence>
<dbReference type="AlphaFoldDB" id="A0A419I8J0"/>
<dbReference type="Proteomes" id="UP000285112">
    <property type="component" value="Unassembled WGS sequence"/>
</dbReference>
<evidence type="ECO:0000256" key="1">
    <source>
        <dbReference type="SAM" id="MobiDB-lite"/>
    </source>
</evidence>
<name>A0A419I8J0_9PSEU</name>
<dbReference type="EMBL" id="QZFV01000064">
    <property type="protein sequence ID" value="RJQ88473.1"/>
    <property type="molecule type" value="Genomic_DNA"/>
</dbReference>